<sequence length="158" mass="18064">MTVCVSYMSYLLAFIGMALKGSPYLVFSLLFCEWLVTLRILDLVTEGYWKKFFGIWFVLSPVLLIPLSLILVKILIFHEFHVISIFLGTMFSACIVLLLSRYKPIRIVILTALSIFLLLLSIMFDSELLMSSTSLTFIFTGISFVHELIAFKDSKQIT</sequence>
<proteinExistence type="predicted"/>
<evidence type="ECO:0000313" key="3">
    <source>
        <dbReference type="Proteomes" id="UP000240569"/>
    </source>
</evidence>
<dbReference type="AlphaFoldDB" id="A0A2R6AD00"/>
<feature type="transmembrane region" description="Helical" evidence="1">
    <location>
        <begin position="53"/>
        <end position="76"/>
    </location>
</feature>
<feature type="transmembrane region" description="Helical" evidence="1">
    <location>
        <begin position="130"/>
        <end position="151"/>
    </location>
</feature>
<accession>A0A2R6AD00</accession>
<feature type="transmembrane region" description="Helical" evidence="1">
    <location>
        <begin position="82"/>
        <end position="100"/>
    </location>
</feature>
<keyword evidence="1" id="KW-0812">Transmembrane</keyword>
<dbReference type="Proteomes" id="UP000240569">
    <property type="component" value="Unassembled WGS sequence"/>
</dbReference>
<keyword evidence="1" id="KW-1133">Transmembrane helix</keyword>
<keyword evidence="1" id="KW-0472">Membrane</keyword>
<feature type="transmembrane region" description="Helical" evidence="1">
    <location>
        <begin position="107"/>
        <end position="124"/>
    </location>
</feature>
<reference evidence="2 3" key="1">
    <citation type="submission" date="2017-04" db="EMBL/GenBank/DDBJ databases">
        <title>Novel microbial lineages endemic to geothermal iron-oxide mats fill important gaps in the evolutionary history of Archaea.</title>
        <authorList>
            <person name="Jay Z.J."/>
            <person name="Beam J.P."/>
            <person name="Dlakic M."/>
            <person name="Rusch D.B."/>
            <person name="Kozubal M.A."/>
            <person name="Inskeep W.P."/>
        </authorList>
    </citation>
    <scope>NUCLEOTIDE SEQUENCE [LARGE SCALE GENOMIC DNA]</scope>
    <source>
        <strain evidence="2">BE_D</strain>
    </source>
</reference>
<evidence type="ECO:0000313" key="2">
    <source>
        <dbReference type="EMBL" id="PSN84237.1"/>
    </source>
</evidence>
<organism evidence="2 3">
    <name type="scientific">Candidatus Marsarchaeota G1 archaeon BE_D</name>
    <dbReference type="NCBI Taxonomy" id="1978156"/>
    <lineage>
        <taxon>Archaea</taxon>
        <taxon>Candidatus Marsarchaeota</taxon>
        <taxon>Candidatus Marsarchaeota group 1</taxon>
    </lineage>
</organism>
<gene>
    <name evidence="2" type="ORF">B9Q02_09690</name>
</gene>
<protein>
    <submittedName>
        <fullName evidence="2">Uncharacterized protein</fullName>
    </submittedName>
</protein>
<name>A0A2R6AD00_9ARCH</name>
<dbReference type="EMBL" id="NEXD01000083">
    <property type="protein sequence ID" value="PSN84237.1"/>
    <property type="molecule type" value="Genomic_DNA"/>
</dbReference>
<comment type="caution">
    <text evidence="2">The sequence shown here is derived from an EMBL/GenBank/DDBJ whole genome shotgun (WGS) entry which is preliminary data.</text>
</comment>
<evidence type="ECO:0000256" key="1">
    <source>
        <dbReference type="SAM" id="Phobius"/>
    </source>
</evidence>